<feature type="transmembrane region" description="Helical" evidence="11">
    <location>
        <begin position="141"/>
        <end position="163"/>
    </location>
</feature>
<feature type="transmembrane region" description="Helical" evidence="11">
    <location>
        <begin position="175"/>
        <end position="194"/>
    </location>
</feature>
<dbReference type="SUPFAM" id="SSF52172">
    <property type="entry name" value="CheY-like"/>
    <property type="match status" value="2"/>
</dbReference>
<dbReference type="Pfam" id="PF08448">
    <property type="entry name" value="PAS_4"/>
    <property type="match status" value="1"/>
</dbReference>
<dbReference type="InterPro" id="IPR005467">
    <property type="entry name" value="His_kinase_dom"/>
</dbReference>
<comment type="caution">
    <text evidence="14">The sequence shown here is derived from an EMBL/GenBank/DDBJ whole genome shotgun (WGS) entry which is preliminary data.</text>
</comment>
<evidence type="ECO:0000256" key="4">
    <source>
        <dbReference type="ARBA" id="ARBA00018672"/>
    </source>
</evidence>
<comment type="similarity">
    <text evidence="2">In the N-terminal section; belongs to the phytochrome family.</text>
</comment>
<evidence type="ECO:0000259" key="13">
    <source>
        <dbReference type="PROSITE" id="PS50110"/>
    </source>
</evidence>
<keyword evidence="11" id="KW-1133">Transmembrane helix</keyword>
<feature type="transmembrane region" description="Helical" evidence="11">
    <location>
        <begin position="71"/>
        <end position="88"/>
    </location>
</feature>
<evidence type="ECO:0000256" key="11">
    <source>
        <dbReference type="SAM" id="Phobius"/>
    </source>
</evidence>
<feature type="domain" description="Histidine kinase" evidence="12">
    <location>
        <begin position="532"/>
        <end position="755"/>
    </location>
</feature>
<dbReference type="InterPro" id="IPR036097">
    <property type="entry name" value="HisK_dim/P_sf"/>
</dbReference>
<evidence type="ECO:0000256" key="2">
    <source>
        <dbReference type="ARBA" id="ARBA00006402"/>
    </source>
</evidence>
<evidence type="ECO:0000256" key="6">
    <source>
        <dbReference type="ARBA" id="ARBA00022777"/>
    </source>
</evidence>
<keyword evidence="5 10" id="KW-0597">Phosphoprotein</keyword>
<dbReference type="SMART" id="SM00448">
    <property type="entry name" value="REC"/>
    <property type="match status" value="2"/>
</dbReference>
<feature type="domain" description="Response regulatory" evidence="13">
    <location>
        <begin position="913"/>
        <end position="1034"/>
    </location>
</feature>
<dbReference type="SMART" id="SM00387">
    <property type="entry name" value="HATPase_c"/>
    <property type="match status" value="1"/>
</dbReference>
<dbReference type="PANTHER" id="PTHR45339:SF3">
    <property type="entry name" value="HISTIDINE KINASE"/>
    <property type="match status" value="1"/>
</dbReference>
<keyword evidence="11" id="KW-0472">Membrane</keyword>
<dbReference type="PANTHER" id="PTHR45339">
    <property type="entry name" value="HYBRID SIGNAL TRANSDUCTION HISTIDINE KINASE J"/>
    <property type="match status" value="1"/>
</dbReference>
<evidence type="ECO:0000256" key="9">
    <source>
        <dbReference type="ARBA" id="ARBA00074306"/>
    </source>
</evidence>
<comment type="catalytic activity">
    <reaction evidence="1">
        <text>ATP + protein L-histidine = ADP + protein N-phospho-L-histidine.</text>
        <dbReference type="EC" id="2.7.13.3"/>
    </reaction>
</comment>
<comment type="function">
    <text evidence="8">May play the central regulatory role in sporulation. It may be an element of the effector pathway responsible for the activation of sporulation genes in response to nutritional stress. Spo0A may act in concert with spo0H (a sigma factor) to control the expression of some genes that are critical to the sporulation process.</text>
</comment>
<dbReference type="InterPro" id="IPR004358">
    <property type="entry name" value="Sig_transdc_His_kin-like_C"/>
</dbReference>
<evidence type="ECO:0000256" key="3">
    <source>
        <dbReference type="ARBA" id="ARBA00012438"/>
    </source>
</evidence>
<dbReference type="EMBL" id="JEOB01000004">
    <property type="protein sequence ID" value="EXM37518.1"/>
    <property type="molecule type" value="Genomic_DNA"/>
</dbReference>
<feature type="modified residue" description="4-aspartylphosphate" evidence="10">
    <location>
        <position position="965"/>
    </location>
</feature>
<keyword evidence="15" id="KW-1185">Reference proteome</keyword>
<reference evidence="14 15" key="1">
    <citation type="submission" date="2013-06" db="EMBL/GenBank/DDBJ databases">
        <title>Rumen cellulosomics: divergent fiber-degrading strategies revealed by comparative genome-wide analysis of six Ruminococcal strains.</title>
        <authorList>
            <person name="Dassa B."/>
            <person name="Borovok I."/>
            <person name="Lamed R."/>
            <person name="Flint H."/>
            <person name="Yeoman C.J."/>
            <person name="White B."/>
            <person name="Bayer E.A."/>
        </authorList>
    </citation>
    <scope>NUCLEOTIDE SEQUENCE [LARGE SCALE GENOMIC DNA]</scope>
    <source>
        <strain evidence="14 15">SY3</strain>
    </source>
</reference>
<dbReference type="Pfam" id="PF00072">
    <property type="entry name" value="Response_reg"/>
    <property type="match status" value="2"/>
</dbReference>
<dbReference type="InterPro" id="IPR001789">
    <property type="entry name" value="Sig_transdc_resp-reg_receiver"/>
</dbReference>
<dbReference type="Gene3D" id="3.40.50.2300">
    <property type="match status" value="2"/>
</dbReference>
<dbReference type="RefSeq" id="WP_051506570.1">
    <property type="nucleotide sequence ID" value="NZ_JEOB01000004.1"/>
</dbReference>
<sequence>MYYSAIGVLAALVLLIVNWDILLSRELYDKPAWNVYRKFLFAVLMYYVSDILWGILENQKLSKALFVDTTLYFIAMASGISFWAEYNVDYLNEKSLFGRFLIYIGRGIAGVITCLTVINIFRPVLFTVDSRSVYTPLLPRYILLVCQIVFLLIIAGFALISMIRRGYNTEEGVRFRISASFGIFMAVFLLIQVWFPYLPLYSIAYMLGTCLLHAFVVNDEKEERRRELAEAEKLSELRDRFVSLIDNMPGMSFMKDASTGKYLACNRTFAEYAHKDTTDEVVGLTDAQIFDEVTAAHFVEDDRIAVSMSKPYVFYEDVLDAAGKPMQLQTTKLKFKDTAGRICIVGMCQDITDLVSIRREHALTKEAYESAVSSGLMYNHIAQTLARDFTLMFYVNTDSEEFTEYRREKNGTALSEVRQGWHFFSDCKAELSESVFDEDKEAFLTAMNRKNLMKALSVRDTFVQNYRGITEEGTVYYSMKISRMENDDQYIIVGFTNVDSEMHETMAKNEALIAALDSAEATIRSTSASLAGMSHEIRTPINAIIGLENLALKNKELDPDTRKYFEKIGTSAHHLLGIVNNILVMSNIESGRNRINENRFSLRVMLEQINGNMRSECEKRGLRYEFFLAQKLEDTYIGDDNKLRLVLWNILSNAEKFTEAPGSVTMMAKITEANDDMVNLCFSIKDTGIGMDKDFLSKMFDAFSIQSEYSTSRFGRSGLGMAITKRLVDMMKGTISVTSEKGVGTEFTVTLPLMVDDSSESIGSGVLDLEAVNILVVDDNRIEAEHARMMLSEAGIKSDICTGGEEALRMMEEQSQNGHAYNIVLTDWNMPGMDGAETAAAILSRYGRNCIVAAMTAYSFDDIREEANKVGVFSCLEKPLFASSLHDDLTRIARQSDLNIFKEKERARLEGRRILLAEDVDINAEILTDILEMENIKVDHAANGKAAVELFEKSTADIYSAIVMDVRMPLMDGLEAARVIRAMDREDAKRIPIIALTANAFDEDVQLSMQAGMNEHLTKPVEAEHLIRVLGELIFDSERSLGKNV</sequence>
<dbReference type="InterPro" id="IPR003594">
    <property type="entry name" value="HATPase_dom"/>
</dbReference>
<feature type="transmembrane region" description="Helical" evidence="11">
    <location>
        <begin position="35"/>
        <end position="56"/>
    </location>
</feature>
<evidence type="ECO:0000313" key="14">
    <source>
        <dbReference type="EMBL" id="EXM37518.1"/>
    </source>
</evidence>
<dbReference type="PRINTS" id="PR00344">
    <property type="entry name" value="BCTRLSENSOR"/>
</dbReference>
<evidence type="ECO:0000256" key="8">
    <source>
        <dbReference type="ARBA" id="ARBA00024867"/>
    </source>
</evidence>
<evidence type="ECO:0000256" key="10">
    <source>
        <dbReference type="PROSITE-ProRule" id="PRU00169"/>
    </source>
</evidence>
<keyword evidence="6 14" id="KW-0418">Kinase</keyword>
<dbReference type="Proteomes" id="UP000021369">
    <property type="component" value="Unassembled WGS sequence"/>
</dbReference>
<dbReference type="SMART" id="SM00388">
    <property type="entry name" value="HisKA"/>
    <property type="match status" value="1"/>
</dbReference>
<feature type="domain" description="Response regulatory" evidence="13">
    <location>
        <begin position="773"/>
        <end position="893"/>
    </location>
</feature>
<dbReference type="InterPro" id="IPR013656">
    <property type="entry name" value="PAS_4"/>
</dbReference>
<dbReference type="PROSITE" id="PS50109">
    <property type="entry name" value="HIS_KIN"/>
    <property type="match status" value="1"/>
</dbReference>
<dbReference type="InterPro" id="IPR011006">
    <property type="entry name" value="CheY-like_superfamily"/>
</dbReference>
<feature type="transmembrane region" description="Helical" evidence="11">
    <location>
        <begin position="6"/>
        <end position="23"/>
    </location>
</feature>
<gene>
    <name evidence="14" type="ORF">RASY3_13155</name>
</gene>
<dbReference type="SUPFAM" id="SSF47384">
    <property type="entry name" value="Homodimeric domain of signal transducing histidine kinase"/>
    <property type="match status" value="1"/>
</dbReference>
<dbReference type="SUPFAM" id="SSF55785">
    <property type="entry name" value="PYP-like sensor domain (PAS domain)"/>
    <property type="match status" value="1"/>
</dbReference>
<feature type="modified residue" description="4-aspartylphosphate" evidence="10">
    <location>
        <position position="827"/>
    </location>
</feature>
<evidence type="ECO:0000256" key="5">
    <source>
        <dbReference type="ARBA" id="ARBA00022553"/>
    </source>
</evidence>
<dbReference type="FunFam" id="3.30.565.10:FF:000010">
    <property type="entry name" value="Sensor histidine kinase RcsC"/>
    <property type="match status" value="1"/>
</dbReference>
<dbReference type="AlphaFoldDB" id="A0A011VSH2"/>
<dbReference type="InterPro" id="IPR035965">
    <property type="entry name" value="PAS-like_dom_sf"/>
</dbReference>
<dbReference type="CDD" id="cd00082">
    <property type="entry name" value="HisKA"/>
    <property type="match status" value="1"/>
</dbReference>
<dbReference type="Gene3D" id="3.30.450.20">
    <property type="entry name" value="PAS domain"/>
    <property type="match status" value="1"/>
</dbReference>
<dbReference type="InterPro" id="IPR003661">
    <property type="entry name" value="HisK_dim/P_dom"/>
</dbReference>
<evidence type="ECO:0000313" key="15">
    <source>
        <dbReference type="Proteomes" id="UP000021369"/>
    </source>
</evidence>
<dbReference type="GO" id="GO:0000155">
    <property type="term" value="F:phosphorelay sensor kinase activity"/>
    <property type="evidence" value="ECO:0007669"/>
    <property type="project" value="InterPro"/>
</dbReference>
<proteinExistence type="inferred from homology"/>
<evidence type="ECO:0000256" key="7">
    <source>
        <dbReference type="ARBA" id="ARBA00023012"/>
    </source>
</evidence>
<dbReference type="OrthoDB" id="9811620at2"/>
<evidence type="ECO:0000256" key="1">
    <source>
        <dbReference type="ARBA" id="ARBA00000085"/>
    </source>
</evidence>
<dbReference type="CDD" id="cd17546">
    <property type="entry name" value="REC_hyHK_CKI1_RcsC-like"/>
    <property type="match status" value="2"/>
</dbReference>
<protein>
    <recommendedName>
        <fullName evidence="9">Circadian input-output histidine kinase CikA</fullName>
        <ecNumber evidence="3">2.7.13.3</ecNumber>
    </recommendedName>
    <alternativeName>
        <fullName evidence="4">Stage 0 sporulation protein A homolog</fullName>
    </alternativeName>
</protein>
<keyword evidence="11" id="KW-0812">Transmembrane</keyword>
<name>A0A011VSH2_RUMAL</name>
<dbReference type="SUPFAM" id="SSF55874">
    <property type="entry name" value="ATPase domain of HSP90 chaperone/DNA topoisomerase II/histidine kinase"/>
    <property type="match status" value="1"/>
</dbReference>
<dbReference type="Gene3D" id="3.30.565.10">
    <property type="entry name" value="Histidine kinase-like ATPase, C-terminal domain"/>
    <property type="match status" value="1"/>
</dbReference>
<organism evidence="14 15">
    <name type="scientific">Ruminococcus albus SY3</name>
    <dbReference type="NCBI Taxonomy" id="1341156"/>
    <lineage>
        <taxon>Bacteria</taxon>
        <taxon>Bacillati</taxon>
        <taxon>Bacillota</taxon>
        <taxon>Clostridia</taxon>
        <taxon>Eubacteriales</taxon>
        <taxon>Oscillospiraceae</taxon>
        <taxon>Ruminococcus</taxon>
    </lineage>
</organism>
<keyword evidence="6 14" id="KW-0808">Transferase</keyword>
<dbReference type="Pfam" id="PF02518">
    <property type="entry name" value="HATPase_c"/>
    <property type="match status" value="1"/>
</dbReference>
<dbReference type="Gene3D" id="1.10.287.130">
    <property type="match status" value="1"/>
</dbReference>
<feature type="transmembrane region" description="Helical" evidence="11">
    <location>
        <begin position="100"/>
        <end position="121"/>
    </location>
</feature>
<dbReference type="CDD" id="cd16922">
    <property type="entry name" value="HATPase_EvgS-ArcB-TorS-like"/>
    <property type="match status" value="1"/>
</dbReference>
<dbReference type="EC" id="2.7.13.3" evidence="3"/>
<dbReference type="Pfam" id="PF00512">
    <property type="entry name" value="HisKA"/>
    <property type="match status" value="1"/>
</dbReference>
<dbReference type="InterPro" id="IPR036890">
    <property type="entry name" value="HATPase_C_sf"/>
</dbReference>
<dbReference type="PROSITE" id="PS50110">
    <property type="entry name" value="RESPONSE_REGULATORY"/>
    <property type="match status" value="2"/>
</dbReference>
<keyword evidence="7" id="KW-0902">Two-component regulatory system</keyword>
<dbReference type="PATRIC" id="fig|1341156.4.peg.3653"/>
<accession>A0A011VSH2</accession>
<evidence type="ECO:0000259" key="12">
    <source>
        <dbReference type="PROSITE" id="PS50109"/>
    </source>
</evidence>